<dbReference type="Proteomes" id="UP000054018">
    <property type="component" value="Unassembled WGS sequence"/>
</dbReference>
<feature type="transmembrane region" description="Helical" evidence="1">
    <location>
        <begin position="72"/>
        <end position="91"/>
    </location>
</feature>
<evidence type="ECO:0000256" key="1">
    <source>
        <dbReference type="SAM" id="Phobius"/>
    </source>
</evidence>
<keyword evidence="1" id="KW-0812">Transmembrane</keyword>
<organism evidence="2 3">
    <name type="scientific">Pisolithus microcarpus 441</name>
    <dbReference type="NCBI Taxonomy" id="765257"/>
    <lineage>
        <taxon>Eukaryota</taxon>
        <taxon>Fungi</taxon>
        <taxon>Dikarya</taxon>
        <taxon>Basidiomycota</taxon>
        <taxon>Agaricomycotina</taxon>
        <taxon>Agaricomycetes</taxon>
        <taxon>Agaricomycetidae</taxon>
        <taxon>Boletales</taxon>
        <taxon>Sclerodermatineae</taxon>
        <taxon>Pisolithaceae</taxon>
        <taxon>Pisolithus</taxon>
    </lineage>
</organism>
<gene>
    <name evidence="2" type="ORF">PISMIDRAFT_688457</name>
</gene>
<proteinExistence type="predicted"/>
<keyword evidence="3" id="KW-1185">Reference proteome</keyword>
<evidence type="ECO:0000313" key="3">
    <source>
        <dbReference type="Proteomes" id="UP000054018"/>
    </source>
</evidence>
<reference evidence="2 3" key="1">
    <citation type="submission" date="2014-04" db="EMBL/GenBank/DDBJ databases">
        <authorList>
            <consortium name="DOE Joint Genome Institute"/>
            <person name="Kuo A."/>
            <person name="Kohler A."/>
            <person name="Costa M.D."/>
            <person name="Nagy L.G."/>
            <person name="Floudas D."/>
            <person name="Copeland A."/>
            <person name="Barry K.W."/>
            <person name="Cichocki N."/>
            <person name="Veneault-Fourrey C."/>
            <person name="LaButti K."/>
            <person name="Lindquist E.A."/>
            <person name="Lipzen A."/>
            <person name="Lundell T."/>
            <person name="Morin E."/>
            <person name="Murat C."/>
            <person name="Sun H."/>
            <person name="Tunlid A."/>
            <person name="Henrissat B."/>
            <person name="Grigoriev I.V."/>
            <person name="Hibbett D.S."/>
            <person name="Martin F."/>
            <person name="Nordberg H.P."/>
            <person name="Cantor M.N."/>
            <person name="Hua S.X."/>
        </authorList>
    </citation>
    <scope>NUCLEOTIDE SEQUENCE [LARGE SCALE GENOMIC DNA]</scope>
    <source>
        <strain evidence="2 3">441</strain>
    </source>
</reference>
<dbReference type="EMBL" id="KN833979">
    <property type="protein sequence ID" value="KIK13696.1"/>
    <property type="molecule type" value="Genomic_DNA"/>
</dbReference>
<protein>
    <submittedName>
        <fullName evidence="2">Unplaced genomic scaffold scaffold_295, whole genome shotgun sequence</fullName>
    </submittedName>
</protein>
<sequence length="110" mass="12738">MFKYVYVTHPDSKYNDIHTVTGKRDIRLRSEDLVVTDILGIEKGIEALVETDSSKKLNRANPNRTDLQTPSAHLQLFMIFLYSSTTLMYTHTLHILRHSRRCPAYVTSLQ</sequence>
<dbReference type="AlphaFoldDB" id="A0A0C9Y9X2"/>
<reference evidence="3" key="2">
    <citation type="submission" date="2015-01" db="EMBL/GenBank/DDBJ databases">
        <title>Evolutionary Origins and Diversification of the Mycorrhizal Mutualists.</title>
        <authorList>
            <consortium name="DOE Joint Genome Institute"/>
            <consortium name="Mycorrhizal Genomics Consortium"/>
            <person name="Kohler A."/>
            <person name="Kuo A."/>
            <person name="Nagy L.G."/>
            <person name="Floudas D."/>
            <person name="Copeland A."/>
            <person name="Barry K.W."/>
            <person name="Cichocki N."/>
            <person name="Veneault-Fourrey C."/>
            <person name="LaButti K."/>
            <person name="Lindquist E.A."/>
            <person name="Lipzen A."/>
            <person name="Lundell T."/>
            <person name="Morin E."/>
            <person name="Murat C."/>
            <person name="Riley R."/>
            <person name="Ohm R."/>
            <person name="Sun H."/>
            <person name="Tunlid A."/>
            <person name="Henrissat B."/>
            <person name="Grigoriev I.V."/>
            <person name="Hibbett D.S."/>
            <person name="Martin F."/>
        </authorList>
    </citation>
    <scope>NUCLEOTIDE SEQUENCE [LARGE SCALE GENOMIC DNA]</scope>
    <source>
        <strain evidence="3">441</strain>
    </source>
</reference>
<accession>A0A0C9Y9X2</accession>
<keyword evidence="1" id="KW-0472">Membrane</keyword>
<dbReference type="HOGENOM" id="CLU_2172044_0_0_1"/>
<evidence type="ECO:0000313" key="2">
    <source>
        <dbReference type="EMBL" id="KIK13696.1"/>
    </source>
</evidence>
<name>A0A0C9Y9X2_9AGAM</name>
<keyword evidence="1" id="KW-1133">Transmembrane helix</keyword>